<keyword evidence="2" id="KW-1185">Reference proteome</keyword>
<dbReference type="RefSeq" id="WP_166639062.1">
    <property type="nucleotide sequence ID" value="NZ_SNYR01000003.1"/>
</dbReference>
<dbReference type="AlphaFoldDB" id="A0A4R6VQW7"/>
<evidence type="ECO:0000313" key="1">
    <source>
        <dbReference type="EMBL" id="TDQ62027.1"/>
    </source>
</evidence>
<evidence type="ECO:0008006" key="3">
    <source>
        <dbReference type="Google" id="ProtNLM"/>
    </source>
</evidence>
<gene>
    <name evidence="1" type="ORF">ATL17_3131</name>
</gene>
<dbReference type="Proteomes" id="UP000295391">
    <property type="component" value="Unassembled WGS sequence"/>
</dbReference>
<comment type="caution">
    <text evidence="1">The sequence shown here is derived from an EMBL/GenBank/DDBJ whole genome shotgun (WGS) entry which is preliminary data.</text>
</comment>
<sequence length="141" mass="16300">MIKIRGHHLLCALTFAGRGYSRQFERDFKAITKRMRANEMMQIVDRPDEICQSVQDCDGSHCYEPRIDQRDQLALADISALLGHELKVGDEIAPAELFTEKMRTAFRDNQIRRGCFDCQWRDFCDQIAADGFQNTLLLAEK</sequence>
<dbReference type="Pfam" id="PF06935">
    <property type="entry name" value="DUF1284"/>
    <property type="match status" value="1"/>
</dbReference>
<name>A0A4R6VQW7_9HYPH</name>
<protein>
    <recommendedName>
        <fullName evidence="3">DUF1284 domain-containing protein</fullName>
    </recommendedName>
</protein>
<accession>A0A4R6VQW7</accession>
<dbReference type="EMBL" id="SNYR01000003">
    <property type="protein sequence ID" value="TDQ62027.1"/>
    <property type="molecule type" value="Genomic_DNA"/>
</dbReference>
<reference evidence="1 2" key="1">
    <citation type="submission" date="2019-03" db="EMBL/GenBank/DDBJ databases">
        <title>Genomic Encyclopedia of Type Strains, Phase III (KMG-III): the genomes of soil and plant-associated and newly described type strains.</title>
        <authorList>
            <person name="Whitman W."/>
        </authorList>
    </citation>
    <scope>NUCLEOTIDE SEQUENCE [LARGE SCALE GENOMIC DNA]</scope>
    <source>
        <strain evidence="1 2">CGMCC 1.7002</strain>
    </source>
</reference>
<proteinExistence type="predicted"/>
<organism evidence="1 2">
    <name type="scientific">Maritalea mobilis</name>
    <dbReference type="NCBI Taxonomy" id="483324"/>
    <lineage>
        <taxon>Bacteria</taxon>
        <taxon>Pseudomonadati</taxon>
        <taxon>Pseudomonadota</taxon>
        <taxon>Alphaproteobacteria</taxon>
        <taxon>Hyphomicrobiales</taxon>
        <taxon>Devosiaceae</taxon>
        <taxon>Maritalea</taxon>
    </lineage>
</organism>
<dbReference type="InterPro" id="IPR009702">
    <property type="entry name" value="DUF1284"/>
</dbReference>
<evidence type="ECO:0000313" key="2">
    <source>
        <dbReference type="Proteomes" id="UP000295391"/>
    </source>
</evidence>